<dbReference type="SUPFAM" id="SSF53448">
    <property type="entry name" value="Nucleotide-diphospho-sugar transferases"/>
    <property type="match status" value="1"/>
</dbReference>
<gene>
    <name evidence="2" type="ORF">M6B22_04140</name>
</gene>
<accession>A0ABY7K3V5</accession>
<dbReference type="CDD" id="cd00761">
    <property type="entry name" value="Glyco_tranf_GTA_type"/>
    <property type="match status" value="1"/>
</dbReference>
<keyword evidence="2" id="KW-0328">Glycosyltransferase</keyword>
<dbReference type="EMBL" id="CP097463">
    <property type="protein sequence ID" value="WAX57961.1"/>
    <property type="molecule type" value="Genomic_DNA"/>
</dbReference>
<organism evidence="2 3">
    <name type="scientific">Jatrophihabitans cynanchi</name>
    <dbReference type="NCBI Taxonomy" id="2944128"/>
    <lineage>
        <taxon>Bacteria</taxon>
        <taxon>Bacillati</taxon>
        <taxon>Actinomycetota</taxon>
        <taxon>Actinomycetes</taxon>
        <taxon>Jatrophihabitantales</taxon>
        <taxon>Jatrophihabitantaceae</taxon>
        <taxon>Jatrophihabitans</taxon>
    </lineage>
</organism>
<dbReference type="InterPro" id="IPR029044">
    <property type="entry name" value="Nucleotide-diphossugar_trans"/>
</dbReference>
<dbReference type="EC" id="2.4.-.-" evidence="2"/>
<proteinExistence type="predicted"/>
<dbReference type="PANTHER" id="PTHR22916">
    <property type="entry name" value="GLYCOSYLTRANSFERASE"/>
    <property type="match status" value="1"/>
</dbReference>
<protein>
    <submittedName>
        <fullName evidence="2">Glycosyltransferase</fullName>
        <ecNumber evidence="2">2.4.-.-</ecNumber>
    </submittedName>
</protein>
<reference evidence="2" key="1">
    <citation type="submission" date="2022-05" db="EMBL/GenBank/DDBJ databases">
        <title>Jatrophihabitans sp. SB3-54 whole genome sequence.</title>
        <authorList>
            <person name="Suh M.K."/>
            <person name="Eom M.K."/>
            <person name="Kim J.S."/>
            <person name="Kim H.S."/>
            <person name="Do H.E."/>
            <person name="Shin Y.K."/>
            <person name="Lee J.-S."/>
        </authorList>
    </citation>
    <scope>NUCLEOTIDE SEQUENCE</scope>
    <source>
        <strain evidence="2">SB3-54</strain>
    </source>
</reference>
<dbReference type="GO" id="GO:0016757">
    <property type="term" value="F:glycosyltransferase activity"/>
    <property type="evidence" value="ECO:0007669"/>
    <property type="project" value="UniProtKB-KW"/>
</dbReference>
<name>A0ABY7K3V5_9ACTN</name>
<evidence type="ECO:0000313" key="2">
    <source>
        <dbReference type="EMBL" id="WAX57961.1"/>
    </source>
</evidence>
<evidence type="ECO:0000259" key="1">
    <source>
        <dbReference type="Pfam" id="PF00535"/>
    </source>
</evidence>
<dbReference type="InterPro" id="IPR001173">
    <property type="entry name" value="Glyco_trans_2-like"/>
</dbReference>
<sequence>MGIGDYELYRSADGATAPLLSVVVPEFNAASSLAACLDSICGQSFADVEIVLVDDASTDTSLAEALRYAERDSRITLISLRANSGLGMARNAGMALARAPYLLFVDSDDTLTPGALQAVADRIAAAGTPDVVMFGYEWSYPDGRLVPDPKTNELLAHAGPLTIEQRIKLLRIIPVAWNKAYRREYLIAHDFRFPTGVYEDVAWTYPVLMSAGSVVTICRVCYRYERREGVGILASRGRSHFDLITQYDRVFAYIDTHPELEQWRRPLLDRVAWHLPTVLENSTRITPEDRRVFFQATSAAVRRHRPPGYWPAGRLGLKIWLIEHGGYRLFRVAQLLNVVRRRLRGYRRGAC</sequence>
<dbReference type="Pfam" id="PF00535">
    <property type="entry name" value="Glycos_transf_2"/>
    <property type="match status" value="1"/>
</dbReference>
<keyword evidence="2" id="KW-0808">Transferase</keyword>
<feature type="domain" description="Glycosyltransferase 2-like" evidence="1">
    <location>
        <begin position="21"/>
        <end position="186"/>
    </location>
</feature>
<keyword evidence="3" id="KW-1185">Reference proteome</keyword>
<dbReference type="PANTHER" id="PTHR22916:SF3">
    <property type="entry name" value="UDP-GLCNAC:BETAGAL BETA-1,3-N-ACETYLGLUCOSAMINYLTRANSFERASE-LIKE PROTEIN 1"/>
    <property type="match status" value="1"/>
</dbReference>
<dbReference type="RefSeq" id="WP_269444509.1">
    <property type="nucleotide sequence ID" value="NZ_CP097463.1"/>
</dbReference>
<evidence type="ECO:0000313" key="3">
    <source>
        <dbReference type="Proteomes" id="UP001164693"/>
    </source>
</evidence>
<dbReference type="Proteomes" id="UP001164693">
    <property type="component" value="Chromosome"/>
</dbReference>
<dbReference type="Gene3D" id="3.90.550.10">
    <property type="entry name" value="Spore Coat Polysaccharide Biosynthesis Protein SpsA, Chain A"/>
    <property type="match status" value="1"/>
</dbReference>